<reference evidence="1" key="1">
    <citation type="submission" date="2014-05" db="EMBL/GenBank/DDBJ databases">
        <title>The transcriptome of the halophilic microalga Tetraselmis sp. GSL018 isolated from the Great Salt Lake, Utah.</title>
        <authorList>
            <person name="Jinkerson R.E."/>
            <person name="D'Adamo S."/>
            <person name="Posewitz M.C."/>
        </authorList>
    </citation>
    <scope>NUCLEOTIDE SEQUENCE</scope>
    <source>
        <strain evidence="1">GSL018</strain>
    </source>
</reference>
<proteinExistence type="predicted"/>
<dbReference type="AlphaFoldDB" id="A0A061RT68"/>
<dbReference type="EMBL" id="GBEZ01010571">
    <property type="protein sequence ID" value="JAC75118.1"/>
    <property type="molecule type" value="Transcribed_RNA"/>
</dbReference>
<name>A0A061RT68_9CHLO</name>
<organism evidence="1">
    <name type="scientific">Tetraselmis sp. GSL018</name>
    <dbReference type="NCBI Taxonomy" id="582737"/>
    <lineage>
        <taxon>Eukaryota</taxon>
        <taxon>Viridiplantae</taxon>
        <taxon>Chlorophyta</taxon>
        <taxon>core chlorophytes</taxon>
        <taxon>Chlorodendrophyceae</taxon>
        <taxon>Chlorodendrales</taxon>
        <taxon>Chlorodendraceae</taxon>
        <taxon>Tetraselmis</taxon>
    </lineage>
</organism>
<dbReference type="InterPro" id="IPR017395">
    <property type="entry name" value="Chlorophyllase-like"/>
</dbReference>
<dbReference type="Gene3D" id="3.40.50.1820">
    <property type="entry name" value="alpha/beta hydrolase"/>
    <property type="match status" value="1"/>
</dbReference>
<dbReference type="Pfam" id="PF07224">
    <property type="entry name" value="Chlorophyllase"/>
    <property type="match status" value="1"/>
</dbReference>
<protein>
    <submittedName>
        <fullName evidence="1">Uncharacterized protein</fullName>
    </submittedName>
</protein>
<dbReference type="InterPro" id="IPR029058">
    <property type="entry name" value="AB_hydrolase_fold"/>
</dbReference>
<sequence length="293" mass="32209">MTGVKREEGEVTAKIKNRPEDPGGTEVEVRTGYTFLVQEEHQKGNLCGAVILHGFGLDRFSLLGHAERLAEKGCATVAPSMLTLFKNKERNIGLVQWFVEWLQLRLNSMNESKKFDITLIGHSAGGAMVFEAAIALANAGNPVQRCLFLDAVAYPRTLESAVCFPTHQTRVIALSCAASSWNKQNNMHDAYRKLETPGGVVLLLPKAGHGDPLNPRGSWFCRMMGLLGPLWCFQIINNLVDVVAACSTSEVDQYITQNFGSPEEYKLGTCVVYCKPEETSSTVLASVKQMHFA</sequence>
<gene>
    <name evidence="1" type="ORF">TSPGSL018_24021</name>
</gene>
<evidence type="ECO:0000313" key="1">
    <source>
        <dbReference type="EMBL" id="JAC75118.1"/>
    </source>
</evidence>
<dbReference type="SUPFAM" id="SSF53474">
    <property type="entry name" value="alpha/beta-Hydrolases"/>
    <property type="match status" value="1"/>
</dbReference>
<accession>A0A061RT68</accession>